<dbReference type="EMBL" id="JARKHX010000004">
    <property type="protein sequence ID" value="MDF4194884.1"/>
    <property type="molecule type" value="Genomic_DNA"/>
</dbReference>
<proteinExistence type="predicted"/>
<evidence type="ECO:0000313" key="2">
    <source>
        <dbReference type="EMBL" id="MDF4194884.1"/>
    </source>
</evidence>
<sequence length="141" mass="16936">MGRHKATFEGKIVKKSWGLDILCGITEKEKTEFKTFFEGIVDLDPIEVGGKVYIPGFNEYVVVTDRQRNTKNEWTYQTDKIIKTIEDKESLERAIKEQTELEEEWQQHVRQENHRVEEQNEVSKTSWWKRLTKKDQRRDIY</sequence>
<comment type="caution">
    <text evidence="2">The sequence shown here is derived from an EMBL/GenBank/DDBJ whole genome shotgun (WGS) entry which is preliminary data.</text>
</comment>
<dbReference type="Proteomes" id="UP001222377">
    <property type="component" value="Unassembled WGS sequence"/>
</dbReference>
<evidence type="ECO:0000256" key="1">
    <source>
        <dbReference type="SAM" id="Coils"/>
    </source>
</evidence>
<feature type="coiled-coil region" evidence="1">
    <location>
        <begin position="81"/>
        <end position="111"/>
    </location>
</feature>
<dbReference type="AlphaFoldDB" id="A0AAP3YGX4"/>
<organism evidence="2 3">
    <name type="scientific">Bacillus amyloliquefaciens</name>
    <name type="common">Bacillus velezensis</name>
    <dbReference type="NCBI Taxonomy" id="1390"/>
    <lineage>
        <taxon>Bacteria</taxon>
        <taxon>Bacillati</taxon>
        <taxon>Bacillota</taxon>
        <taxon>Bacilli</taxon>
        <taxon>Bacillales</taxon>
        <taxon>Bacillaceae</taxon>
        <taxon>Bacillus</taxon>
        <taxon>Bacillus amyloliquefaciens group</taxon>
    </lineage>
</organism>
<evidence type="ECO:0000313" key="3">
    <source>
        <dbReference type="Proteomes" id="UP001222377"/>
    </source>
</evidence>
<reference evidence="2" key="1">
    <citation type="submission" date="2023-02" db="EMBL/GenBank/DDBJ databases">
        <title>Draft Whole-Genome Sequences of Bacillus Strains of Potential Probiotic for Poultry.</title>
        <authorList>
            <person name="Ma L.M."/>
            <person name="Lopez-Guerra N."/>
            <person name="Zhang G."/>
        </authorList>
    </citation>
    <scope>NUCLEOTIDE SEQUENCE</scope>
    <source>
        <strain evidence="2">OSU1013-24</strain>
    </source>
</reference>
<name>A0AAP3YGX4_BACAM</name>
<accession>A0AAP3YGX4</accession>
<protein>
    <submittedName>
        <fullName evidence="2">Uncharacterized protein</fullName>
    </submittedName>
</protein>
<gene>
    <name evidence="2" type="ORF">PV946_14085</name>
</gene>
<keyword evidence="1" id="KW-0175">Coiled coil</keyword>